<dbReference type="InterPro" id="IPR008183">
    <property type="entry name" value="Aldose_1/G6P_1-epimerase"/>
</dbReference>
<comment type="pathway">
    <text evidence="2 9">Carbohydrate metabolism; hexose metabolism.</text>
</comment>
<evidence type="ECO:0000256" key="2">
    <source>
        <dbReference type="ARBA" id="ARBA00005028"/>
    </source>
</evidence>
<feature type="binding site" evidence="12">
    <location>
        <begin position="200"/>
        <end position="202"/>
    </location>
    <ligand>
        <name>beta-D-galactose</name>
        <dbReference type="ChEBI" id="CHEBI:27667"/>
    </ligand>
</feature>
<dbReference type="NCBIfam" id="NF008277">
    <property type="entry name" value="PRK11055.1"/>
    <property type="match status" value="1"/>
</dbReference>
<dbReference type="InterPro" id="IPR011013">
    <property type="entry name" value="Gal_mutarotase_sf_dom"/>
</dbReference>
<comment type="subunit">
    <text evidence="4">Monomer.</text>
</comment>
<evidence type="ECO:0000256" key="1">
    <source>
        <dbReference type="ARBA" id="ARBA00004496"/>
    </source>
</evidence>
<dbReference type="PANTHER" id="PTHR10091:SF0">
    <property type="entry name" value="GALACTOSE MUTAROTASE"/>
    <property type="match status" value="1"/>
</dbReference>
<dbReference type="PANTHER" id="PTHR10091">
    <property type="entry name" value="ALDOSE-1-EPIMERASE"/>
    <property type="match status" value="1"/>
</dbReference>
<comment type="subcellular location">
    <subcellularLocation>
        <location evidence="1">Cytoplasm</location>
    </subcellularLocation>
</comment>
<evidence type="ECO:0000256" key="13">
    <source>
        <dbReference type="SAM" id="SignalP"/>
    </source>
</evidence>
<evidence type="ECO:0000256" key="9">
    <source>
        <dbReference type="PIRNR" id="PIRNR005096"/>
    </source>
</evidence>
<organism evidence="14 15">
    <name type="scientific">Novosphingobium sediminicola</name>
    <dbReference type="NCBI Taxonomy" id="563162"/>
    <lineage>
        <taxon>Bacteria</taxon>
        <taxon>Pseudomonadati</taxon>
        <taxon>Pseudomonadota</taxon>
        <taxon>Alphaproteobacteria</taxon>
        <taxon>Sphingomonadales</taxon>
        <taxon>Sphingomonadaceae</taxon>
        <taxon>Novosphingobium</taxon>
    </lineage>
</organism>
<dbReference type="Pfam" id="PF01263">
    <property type="entry name" value="Aldose_epim"/>
    <property type="match status" value="1"/>
</dbReference>
<keyword evidence="6" id="KW-0597">Phosphoprotein</keyword>
<evidence type="ECO:0000256" key="4">
    <source>
        <dbReference type="ARBA" id="ARBA00011245"/>
    </source>
</evidence>
<comment type="catalytic activity">
    <reaction evidence="9">
        <text>alpha-D-glucose = beta-D-glucose</text>
        <dbReference type="Rhea" id="RHEA:10264"/>
        <dbReference type="ChEBI" id="CHEBI:15903"/>
        <dbReference type="ChEBI" id="CHEBI:17925"/>
        <dbReference type="EC" id="5.1.3.3"/>
    </reaction>
</comment>
<dbReference type="GO" id="GO:0005737">
    <property type="term" value="C:cytoplasm"/>
    <property type="evidence" value="ECO:0007669"/>
    <property type="project" value="UniProtKB-SubCell"/>
</dbReference>
<dbReference type="RefSeq" id="WP_183623915.1">
    <property type="nucleotide sequence ID" value="NZ_JACIDX010000004.1"/>
</dbReference>
<dbReference type="EMBL" id="JACIDX010000004">
    <property type="protein sequence ID" value="MBB3954437.1"/>
    <property type="molecule type" value="Genomic_DNA"/>
</dbReference>
<comment type="similarity">
    <text evidence="3 9">Belongs to the aldose epimerase family.</text>
</comment>
<feature type="binding site" evidence="12">
    <location>
        <begin position="100"/>
        <end position="101"/>
    </location>
    <ligand>
        <name>beta-D-galactose</name>
        <dbReference type="ChEBI" id="CHEBI:27667"/>
    </ligand>
</feature>
<dbReference type="GO" id="GO:0033499">
    <property type="term" value="P:galactose catabolic process via UDP-galactose, Leloir pathway"/>
    <property type="evidence" value="ECO:0007669"/>
    <property type="project" value="TreeGrafter"/>
</dbReference>
<dbReference type="InterPro" id="IPR047215">
    <property type="entry name" value="Galactose_mutarotase-like"/>
</dbReference>
<name>A0A7W6CEN3_9SPHN</name>
<keyword evidence="8 9" id="KW-0119">Carbohydrate metabolism</keyword>
<dbReference type="SUPFAM" id="SSF74650">
    <property type="entry name" value="Galactose mutarotase-like"/>
    <property type="match status" value="1"/>
</dbReference>
<evidence type="ECO:0000256" key="11">
    <source>
        <dbReference type="PIRSR" id="PIRSR005096-2"/>
    </source>
</evidence>
<proteinExistence type="inferred from homology"/>
<feature type="active site" description="Proton acceptor" evidence="10">
    <location>
        <position position="343"/>
    </location>
</feature>
<evidence type="ECO:0000256" key="3">
    <source>
        <dbReference type="ARBA" id="ARBA00006206"/>
    </source>
</evidence>
<evidence type="ECO:0000256" key="12">
    <source>
        <dbReference type="PIRSR" id="PIRSR005096-3"/>
    </source>
</evidence>
<evidence type="ECO:0000313" key="14">
    <source>
        <dbReference type="EMBL" id="MBB3954437.1"/>
    </source>
</evidence>
<dbReference type="Gene3D" id="2.70.98.10">
    <property type="match status" value="1"/>
</dbReference>
<accession>A0A7W6CEN3</accession>
<feature type="active site" description="Proton donor" evidence="10">
    <location>
        <position position="200"/>
    </location>
</feature>
<dbReference type="GO" id="GO:0006006">
    <property type="term" value="P:glucose metabolic process"/>
    <property type="evidence" value="ECO:0007669"/>
    <property type="project" value="TreeGrafter"/>
</dbReference>
<dbReference type="AlphaFoldDB" id="A0A7W6CEN3"/>
<feature type="chain" id="PRO_5031556125" description="Aldose 1-epimerase" evidence="13">
    <location>
        <begin position="21"/>
        <end position="378"/>
    </location>
</feature>
<dbReference type="GO" id="GO:0004034">
    <property type="term" value="F:aldose 1-epimerase activity"/>
    <property type="evidence" value="ECO:0007669"/>
    <property type="project" value="UniProtKB-EC"/>
</dbReference>
<evidence type="ECO:0000256" key="10">
    <source>
        <dbReference type="PIRSR" id="PIRSR005096-1"/>
    </source>
</evidence>
<evidence type="ECO:0000256" key="7">
    <source>
        <dbReference type="ARBA" id="ARBA00023235"/>
    </source>
</evidence>
<dbReference type="InterPro" id="IPR014718">
    <property type="entry name" value="GH-type_carb-bd"/>
</dbReference>
<dbReference type="InterPro" id="IPR015443">
    <property type="entry name" value="Aldose_1-epimerase"/>
</dbReference>
<evidence type="ECO:0000256" key="5">
    <source>
        <dbReference type="ARBA" id="ARBA00022490"/>
    </source>
</evidence>
<sequence length="378" mass="40425">MLGKLALSTGALLLATAAHAGQARRADFGAMPDGARVEAITLSNARGFSARILSYGAILQSLMVPDARGRRADVVEGYASLDGYLSRPNYFGSSVGRYANRIGGAHFTLDGRAYTLAKNDGPNSLHGGAAGFDRHLWQVVSLSSGPQASVTLRRTSPDGEEGYPGALSVTATYTLDDKGALSITYRATTDAPTIVNLTGHAYFNLGGEASGRSIMDHRIMIPANAYTPVDATLIPTGEIAPVAGTPFDLRKPTAMGAHIRDGDPQLALARGYDHNWAITRPNADRPTKDQHLMAAIRDPLSGRAMEVWSNQPGLQFYTGNFLDGTIRGKGGKLYRQGDAFCVEPQVFPDTPNKPAFGSARLDPGQTYVHRITYRFSAR</sequence>
<feature type="binding site" evidence="11">
    <location>
        <position position="273"/>
    </location>
    <ligand>
        <name>beta-D-galactose</name>
        <dbReference type="ChEBI" id="CHEBI:27667"/>
    </ligand>
</feature>
<evidence type="ECO:0000256" key="8">
    <source>
        <dbReference type="ARBA" id="ARBA00023277"/>
    </source>
</evidence>
<evidence type="ECO:0000313" key="15">
    <source>
        <dbReference type="Proteomes" id="UP000548867"/>
    </source>
</evidence>
<keyword evidence="7 9" id="KW-0413">Isomerase</keyword>
<dbReference type="GO" id="GO:0030246">
    <property type="term" value="F:carbohydrate binding"/>
    <property type="evidence" value="ECO:0007669"/>
    <property type="project" value="InterPro"/>
</dbReference>
<dbReference type="EC" id="5.1.3.3" evidence="9"/>
<dbReference type="Proteomes" id="UP000548867">
    <property type="component" value="Unassembled WGS sequence"/>
</dbReference>
<protein>
    <recommendedName>
        <fullName evidence="9">Aldose 1-epimerase</fullName>
        <ecNumber evidence="9">5.1.3.3</ecNumber>
    </recommendedName>
</protein>
<evidence type="ECO:0000256" key="6">
    <source>
        <dbReference type="ARBA" id="ARBA00022553"/>
    </source>
</evidence>
<reference evidence="14 15" key="1">
    <citation type="submission" date="2020-08" db="EMBL/GenBank/DDBJ databases">
        <title>Genomic Encyclopedia of Type Strains, Phase IV (KMG-IV): sequencing the most valuable type-strain genomes for metagenomic binning, comparative biology and taxonomic classification.</title>
        <authorList>
            <person name="Goeker M."/>
        </authorList>
    </citation>
    <scope>NUCLEOTIDE SEQUENCE [LARGE SCALE GENOMIC DNA]</scope>
    <source>
        <strain evidence="14 15">DSM 27057</strain>
    </source>
</reference>
<dbReference type="UniPathway" id="UPA00242"/>
<gene>
    <name evidence="14" type="ORF">GGR38_001364</name>
</gene>
<feature type="signal peptide" evidence="13">
    <location>
        <begin position="1"/>
        <end position="20"/>
    </location>
</feature>
<keyword evidence="5" id="KW-0963">Cytoplasm</keyword>
<comment type="caution">
    <text evidence="14">The sequence shown here is derived from an EMBL/GenBank/DDBJ whole genome shotgun (WGS) entry which is preliminary data.</text>
</comment>
<keyword evidence="15" id="KW-1185">Reference proteome</keyword>
<dbReference type="FunFam" id="2.70.98.10:FF:000003">
    <property type="entry name" value="Aldose 1-epimerase"/>
    <property type="match status" value="1"/>
</dbReference>
<keyword evidence="13" id="KW-0732">Signal</keyword>
<dbReference type="PIRSF" id="PIRSF005096">
    <property type="entry name" value="GALM"/>
    <property type="match status" value="1"/>
</dbReference>
<dbReference type="CDD" id="cd09019">
    <property type="entry name" value="galactose_mutarotase_like"/>
    <property type="match status" value="1"/>
</dbReference>